<dbReference type="InterPro" id="IPR006645">
    <property type="entry name" value="NGN-like_dom"/>
</dbReference>
<dbReference type="PROSITE" id="PS01108">
    <property type="entry name" value="RIBOSOMAL_L24"/>
    <property type="match status" value="1"/>
</dbReference>
<dbReference type="InterPro" id="IPR008991">
    <property type="entry name" value="Translation_prot_SH3-like_sf"/>
</dbReference>
<dbReference type="CDD" id="cd06091">
    <property type="entry name" value="KOW_NusG"/>
    <property type="match status" value="1"/>
</dbReference>
<dbReference type="GO" id="GO:0005840">
    <property type="term" value="C:ribosome"/>
    <property type="evidence" value="ECO:0007669"/>
    <property type="project" value="InterPro"/>
</dbReference>
<evidence type="ECO:0000259" key="6">
    <source>
        <dbReference type="SMART" id="SM00738"/>
    </source>
</evidence>
<reference evidence="9" key="1">
    <citation type="journal article" date="2022" name="Int. J. Syst. Evol. Microbiol.">
        <title>Nanobdella aerobiophila gen. nov., sp. nov., a thermoacidophilic, obligate ectosymbiotic archaeon, and proposal of Nanobdellaceae fam. nov., Nanobdellales ord. nov. and Nanobdellia class. nov.</title>
        <authorList>
            <person name="Kato S."/>
            <person name="Ogasawara A."/>
            <person name="Itoh T."/>
            <person name="Sakai H.D."/>
            <person name="Shimizu M."/>
            <person name="Yuki M."/>
            <person name="Kaneko M."/>
            <person name="Takashina T."/>
            <person name="Ohkuma M."/>
        </authorList>
    </citation>
    <scope>NUCLEOTIDE SEQUENCE [LARGE SCALE GENOMIC DNA]</scope>
    <source>
        <strain evidence="9">MJ1</strain>
    </source>
</reference>
<dbReference type="KEGG" id="naer:MJ1_0136"/>
<dbReference type="InterPro" id="IPR011590">
    <property type="entry name" value="Spt5_arc"/>
</dbReference>
<dbReference type="SUPFAM" id="SSF50104">
    <property type="entry name" value="Translation proteins SH3-like domain"/>
    <property type="match status" value="1"/>
</dbReference>
<dbReference type="EMBL" id="AP019769">
    <property type="protein sequence ID" value="BBL45311.1"/>
    <property type="molecule type" value="Genomic_DNA"/>
</dbReference>
<dbReference type="InterPro" id="IPR014722">
    <property type="entry name" value="Rib_uL2_dom2"/>
</dbReference>
<sequence>MPIYIVSVTSGKEEVVADLISNEAKKNKLEIYSILQIPGIKGYIFVEALNSLEIQRVLVGLRYARKVIPQEISMDELNKYFEEEKVELNPGDIVEILAGAFKGTRGKIINIDDKKEEASIELIDVPVPLQLSIPLNNLKIVEKSK</sequence>
<dbReference type="GO" id="GO:0006354">
    <property type="term" value="P:DNA-templated transcription elongation"/>
    <property type="evidence" value="ECO:0007669"/>
    <property type="project" value="InterPro"/>
</dbReference>
<dbReference type="GO" id="GO:0003735">
    <property type="term" value="F:structural constituent of ribosome"/>
    <property type="evidence" value="ECO:0007669"/>
    <property type="project" value="InterPro"/>
</dbReference>
<proteinExistence type="inferred from homology"/>
<dbReference type="Gene3D" id="3.30.70.940">
    <property type="entry name" value="NusG, N-terminal domain"/>
    <property type="match status" value="1"/>
</dbReference>
<evidence type="ECO:0000256" key="2">
    <source>
        <dbReference type="ARBA" id="ARBA00023015"/>
    </source>
</evidence>
<dbReference type="InterPro" id="IPR036735">
    <property type="entry name" value="NGN_dom_sf"/>
</dbReference>
<keyword evidence="3 4" id="KW-0804">Transcription</keyword>
<dbReference type="GO" id="GO:0003746">
    <property type="term" value="F:translation elongation factor activity"/>
    <property type="evidence" value="ECO:0007669"/>
    <property type="project" value="UniProtKB-KW"/>
</dbReference>
<dbReference type="InterPro" id="IPR005824">
    <property type="entry name" value="KOW"/>
</dbReference>
<dbReference type="Proteomes" id="UP001055553">
    <property type="component" value="Chromosome"/>
</dbReference>
<dbReference type="SMART" id="SM00739">
    <property type="entry name" value="KOW"/>
    <property type="match status" value="1"/>
</dbReference>
<evidence type="ECO:0000313" key="9">
    <source>
        <dbReference type="Proteomes" id="UP001055553"/>
    </source>
</evidence>
<dbReference type="NCBIfam" id="TIGR00405">
    <property type="entry name" value="KOW_elon_Spt5"/>
    <property type="match status" value="1"/>
</dbReference>
<dbReference type="RefSeq" id="WP_258393350.1">
    <property type="nucleotide sequence ID" value="NZ_AP019769.1"/>
</dbReference>
<accession>A0A915WRX8</accession>
<comment type="function">
    <text evidence="4">Stimulates transcription elongation.</text>
</comment>
<keyword evidence="8" id="KW-0648">Protein biosynthesis</keyword>
<name>A0A915WRX8_9ARCH</name>
<keyword evidence="9" id="KW-1185">Reference proteome</keyword>
<protein>
    <recommendedName>
        <fullName evidence="4 5">Transcription elongation factor Spt5</fullName>
    </recommendedName>
</protein>
<comment type="similarity">
    <text evidence="1">Belongs to the SPT5 family.</text>
</comment>
<keyword evidence="2 4" id="KW-0805">Transcription regulation</keyword>
<comment type="subunit">
    <text evidence="4">Heterodimer composed of Spt4 and Spt5. Interacts with RNA polymerase (RNAP).</text>
</comment>
<evidence type="ECO:0000256" key="5">
    <source>
        <dbReference type="NCBIfam" id="TIGR00405"/>
    </source>
</evidence>
<gene>
    <name evidence="4" type="primary">spt5</name>
    <name evidence="8" type="ORF">MJ1_0136</name>
</gene>
<comment type="similarity">
    <text evidence="4">Belongs to the archaeal Spt5 family.</text>
</comment>
<evidence type="ECO:0000256" key="1">
    <source>
        <dbReference type="ARBA" id="ARBA00006956"/>
    </source>
</evidence>
<organism evidence="8 9">
    <name type="scientific">Nanobdella aerobiophila</name>
    <dbReference type="NCBI Taxonomy" id="2586965"/>
    <lineage>
        <taxon>Archaea</taxon>
        <taxon>Nanobdellota</taxon>
        <taxon>Nanobdellia</taxon>
        <taxon>Nanobdellales</taxon>
        <taxon>Nanobdellaceae</taxon>
        <taxon>Nanobdella</taxon>
    </lineage>
</organism>
<dbReference type="InterPro" id="IPR005825">
    <property type="entry name" value="Ribosomal_uL24_CS"/>
</dbReference>
<dbReference type="GO" id="GO:0006355">
    <property type="term" value="P:regulation of DNA-templated transcription"/>
    <property type="evidence" value="ECO:0007669"/>
    <property type="project" value="UniProtKB-UniRule"/>
</dbReference>
<feature type="domain" description="NusG-like N-terminal" evidence="6">
    <location>
        <begin position="1"/>
        <end position="84"/>
    </location>
</feature>
<evidence type="ECO:0000256" key="3">
    <source>
        <dbReference type="ARBA" id="ARBA00023163"/>
    </source>
</evidence>
<dbReference type="Pfam" id="PF00467">
    <property type="entry name" value="KOW"/>
    <property type="match status" value="1"/>
</dbReference>
<dbReference type="AlphaFoldDB" id="A0A915WRX8"/>
<dbReference type="Pfam" id="PF03439">
    <property type="entry name" value="Spt5-NGN"/>
    <property type="match status" value="1"/>
</dbReference>
<dbReference type="Gene3D" id="2.30.30.30">
    <property type="match status" value="1"/>
</dbReference>
<dbReference type="GeneID" id="74568087"/>
<evidence type="ECO:0000313" key="8">
    <source>
        <dbReference type="EMBL" id="BBL45311.1"/>
    </source>
</evidence>
<feature type="domain" description="KOW" evidence="7">
    <location>
        <begin position="87"/>
        <end position="114"/>
    </location>
</feature>
<keyword evidence="8" id="KW-0251">Elongation factor</keyword>
<evidence type="ECO:0000259" key="7">
    <source>
        <dbReference type="SMART" id="SM00739"/>
    </source>
</evidence>
<dbReference type="HAMAP" id="MF_00950">
    <property type="entry name" value="Spt5_arch"/>
    <property type="match status" value="1"/>
</dbReference>
<dbReference type="SMART" id="SM00738">
    <property type="entry name" value="NGN"/>
    <property type="match status" value="1"/>
</dbReference>
<dbReference type="InterPro" id="IPR005100">
    <property type="entry name" value="NGN-domain"/>
</dbReference>
<evidence type="ECO:0000256" key="4">
    <source>
        <dbReference type="HAMAP-Rule" id="MF_00950"/>
    </source>
</evidence>